<feature type="transmembrane region" description="Helical" evidence="1">
    <location>
        <begin position="38"/>
        <end position="60"/>
    </location>
</feature>
<protein>
    <submittedName>
        <fullName evidence="2">Uncharacterized protein</fullName>
    </submittedName>
</protein>
<dbReference type="AlphaFoldDB" id="A0A553YPV6"/>
<keyword evidence="1" id="KW-0472">Membrane</keyword>
<keyword evidence="3" id="KW-1185">Reference proteome</keyword>
<proteinExistence type="predicted"/>
<evidence type="ECO:0000313" key="2">
    <source>
        <dbReference type="EMBL" id="TSB31224.1"/>
    </source>
</evidence>
<gene>
    <name evidence="2" type="ORF">FNZ23_25995</name>
</gene>
<dbReference type="Proteomes" id="UP000320888">
    <property type="component" value="Unassembled WGS sequence"/>
</dbReference>
<feature type="transmembrane region" description="Helical" evidence="1">
    <location>
        <begin position="12"/>
        <end position="32"/>
    </location>
</feature>
<comment type="caution">
    <text evidence="2">The sequence shown here is derived from an EMBL/GenBank/DDBJ whole genome shotgun (WGS) entry which is preliminary data.</text>
</comment>
<sequence length="69" mass="7202">MKRHPFEPVRLICGLAAVAVGVGYGLDALGVWHAPGPWLFLAIPAGLLASGVTAVAWAVARRGRPGTER</sequence>
<reference evidence="2 3" key="1">
    <citation type="submission" date="2019-07" db="EMBL/GenBank/DDBJ databases">
        <title>Draft genome for Streptomyces benahoarensis MZ03-48.</title>
        <authorList>
            <person name="Gonzalez-Pimentel J.L."/>
        </authorList>
    </citation>
    <scope>NUCLEOTIDE SEQUENCE [LARGE SCALE GENOMIC DNA]</scope>
    <source>
        <strain evidence="2 3">MZ03-48</strain>
    </source>
</reference>
<keyword evidence="1" id="KW-0812">Transmembrane</keyword>
<dbReference type="OrthoDB" id="4338664at2"/>
<dbReference type="EMBL" id="VKLS01000510">
    <property type="protein sequence ID" value="TSB31224.1"/>
    <property type="molecule type" value="Genomic_DNA"/>
</dbReference>
<name>A0A553YPV6_9ACTN</name>
<evidence type="ECO:0000313" key="3">
    <source>
        <dbReference type="Proteomes" id="UP000320888"/>
    </source>
</evidence>
<dbReference type="RefSeq" id="WP_143944088.1">
    <property type="nucleotide sequence ID" value="NZ_VKLS01000510.1"/>
</dbReference>
<accession>A0A553YPV6</accession>
<organism evidence="2 3">
    <name type="scientific">Streptomyces benahoarensis</name>
    <dbReference type="NCBI Taxonomy" id="2595054"/>
    <lineage>
        <taxon>Bacteria</taxon>
        <taxon>Bacillati</taxon>
        <taxon>Actinomycetota</taxon>
        <taxon>Actinomycetes</taxon>
        <taxon>Kitasatosporales</taxon>
        <taxon>Streptomycetaceae</taxon>
        <taxon>Streptomyces</taxon>
    </lineage>
</organism>
<keyword evidence="1" id="KW-1133">Transmembrane helix</keyword>
<evidence type="ECO:0000256" key="1">
    <source>
        <dbReference type="SAM" id="Phobius"/>
    </source>
</evidence>